<gene>
    <name evidence="2" type="ORF">SanaruYs_07800</name>
</gene>
<dbReference type="OrthoDB" id="965321at2"/>
<protein>
    <submittedName>
        <fullName evidence="2">Uncharacterized protein</fullName>
    </submittedName>
</protein>
<keyword evidence="3" id="KW-1185">Reference proteome</keyword>
<dbReference type="Proteomes" id="UP000288227">
    <property type="component" value="Unassembled WGS sequence"/>
</dbReference>
<name>A0A401U6Q2_9BACT</name>
<accession>A0A401U6Q2</accession>
<feature type="compositionally biased region" description="Polar residues" evidence="1">
    <location>
        <begin position="1"/>
        <end position="22"/>
    </location>
</feature>
<evidence type="ECO:0000313" key="3">
    <source>
        <dbReference type="Proteomes" id="UP000288227"/>
    </source>
</evidence>
<dbReference type="AlphaFoldDB" id="A0A401U6Q2"/>
<dbReference type="EMBL" id="BHXQ01000001">
    <property type="protein sequence ID" value="GCC50565.1"/>
    <property type="molecule type" value="Genomic_DNA"/>
</dbReference>
<evidence type="ECO:0000313" key="2">
    <source>
        <dbReference type="EMBL" id="GCC50565.1"/>
    </source>
</evidence>
<dbReference type="RefSeq" id="WP_127121182.1">
    <property type="nucleotide sequence ID" value="NZ_BHXQ01000001.1"/>
</dbReference>
<reference evidence="2 3" key="1">
    <citation type="submission" date="2018-11" db="EMBL/GenBank/DDBJ databases">
        <title>Chryseotalea sanarue gen. nov., sp., nov., a member of the family Cytophagaceae, isolated from a brackish lake in Hamamatsu Japan.</title>
        <authorList>
            <person name="Maejima Y."/>
            <person name="Iino T."/>
            <person name="Muraguchi Y."/>
            <person name="Fukuda K."/>
            <person name="Ohkuma M."/>
            <person name="Moriuchi R."/>
            <person name="Dohra H."/>
            <person name="Kimbara K."/>
            <person name="Shintani M."/>
        </authorList>
    </citation>
    <scope>NUCLEOTIDE SEQUENCE [LARGE SCALE GENOMIC DNA]</scope>
    <source>
        <strain evidence="2 3">Ys</strain>
    </source>
</reference>
<organism evidence="2 3">
    <name type="scientific">Chryseotalea sanaruensis</name>
    <dbReference type="NCBI Taxonomy" id="2482724"/>
    <lineage>
        <taxon>Bacteria</taxon>
        <taxon>Pseudomonadati</taxon>
        <taxon>Bacteroidota</taxon>
        <taxon>Cytophagia</taxon>
        <taxon>Cytophagales</taxon>
        <taxon>Chryseotaleaceae</taxon>
        <taxon>Chryseotalea</taxon>
    </lineage>
</organism>
<feature type="region of interest" description="Disordered" evidence="1">
    <location>
        <begin position="1"/>
        <end position="29"/>
    </location>
</feature>
<proteinExistence type="predicted"/>
<comment type="caution">
    <text evidence="2">The sequence shown here is derived from an EMBL/GenBank/DDBJ whole genome shotgun (WGS) entry which is preliminary data.</text>
</comment>
<evidence type="ECO:0000256" key="1">
    <source>
        <dbReference type="SAM" id="MobiDB-lite"/>
    </source>
</evidence>
<sequence length="154" mass="17910">MKKPEGQTSQTGRQQPRAQGNENAPKPLTFEDLLKEITEAKDPYANPSPQRPVQEFVSYDEEIEEETTAEQVGYDYRKEETYKTFEENKFAAFNRLSYEDTMKVGDTDVSFGKFKAFEEDNKPSMASEIMQEFSDPERVKRAFIMGEIFNRKYA</sequence>